<dbReference type="AlphaFoldDB" id="A0A9Q9IKH8"/>
<dbReference type="Gene3D" id="2.60.60.30">
    <property type="entry name" value="sav2460 like domains"/>
    <property type="match status" value="1"/>
</dbReference>
<reference evidence="4" key="1">
    <citation type="submission" date="2021-04" db="EMBL/GenBank/DDBJ databases">
        <title>Dactylosporangium aurantiacum NRRL B-8018 full assembly.</title>
        <authorList>
            <person name="Hartkoorn R.C."/>
            <person name="Beaudoing E."/>
            <person name="Hot D."/>
        </authorList>
    </citation>
    <scope>NUCLEOTIDE SEQUENCE</scope>
    <source>
        <strain evidence="4">NRRL B-8018</strain>
    </source>
</reference>
<feature type="region of interest" description="Disordered" evidence="2">
    <location>
        <begin position="733"/>
        <end position="756"/>
    </location>
</feature>
<dbReference type="InterPro" id="IPR003325">
    <property type="entry name" value="TerD"/>
</dbReference>
<feature type="compositionally biased region" description="Low complexity" evidence="2">
    <location>
        <begin position="180"/>
        <end position="209"/>
    </location>
</feature>
<comment type="similarity">
    <text evidence="1">Belongs to the CAPAB/TerDEXZ family.</text>
</comment>
<protein>
    <submittedName>
        <fullName evidence="4">TerD family protein</fullName>
    </submittedName>
</protein>
<organism evidence="4 5">
    <name type="scientific">Dactylosporangium aurantiacum</name>
    <dbReference type="NCBI Taxonomy" id="35754"/>
    <lineage>
        <taxon>Bacteria</taxon>
        <taxon>Bacillati</taxon>
        <taxon>Actinomycetota</taxon>
        <taxon>Actinomycetes</taxon>
        <taxon>Micromonosporales</taxon>
        <taxon>Micromonosporaceae</taxon>
        <taxon>Dactylosporangium</taxon>
    </lineage>
</organism>
<feature type="region of interest" description="Disordered" evidence="2">
    <location>
        <begin position="252"/>
        <end position="312"/>
    </location>
</feature>
<proteinExistence type="inferred from homology"/>
<evidence type="ECO:0000256" key="1">
    <source>
        <dbReference type="ARBA" id="ARBA00008775"/>
    </source>
</evidence>
<feature type="region of interest" description="Disordered" evidence="2">
    <location>
        <begin position="178"/>
        <end position="209"/>
    </location>
</feature>
<dbReference type="Proteomes" id="UP001058003">
    <property type="component" value="Chromosome"/>
</dbReference>
<accession>A0A9Q9IKH8</accession>
<dbReference type="RefSeq" id="WP_033358541.1">
    <property type="nucleotide sequence ID" value="NZ_CP073767.1"/>
</dbReference>
<name>A0A9Q9IKH8_9ACTN</name>
<dbReference type="CDD" id="cd06974">
    <property type="entry name" value="TerD_like"/>
    <property type="match status" value="1"/>
</dbReference>
<dbReference type="KEGG" id="daur:Daura_05960"/>
<gene>
    <name evidence="4" type="ORF">Daura_05960</name>
</gene>
<dbReference type="Pfam" id="PF02342">
    <property type="entry name" value="TerD"/>
    <property type="match status" value="1"/>
</dbReference>
<dbReference type="EMBL" id="CP073767">
    <property type="protein sequence ID" value="UWZ55745.1"/>
    <property type="molecule type" value="Genomic_DNA"/>
</dbReference>
<keyword evidence="5" id="KW-1185">Reference proteome</keyword>
<sequence length="756" mass="80003">MEVRKISKGANIELPAEAGGLQIVVGWLDSSGDRAIDASALLLAGGKVRSDADFVFYNQPTSAEGSVRHLGASVTENGVEERIAIDFESVPEDVDAIVIAASLDRGSFGDLSGLHLVALDDGAPIVRYDITDATVETAFVFGEVYRRNGIWKLRAVGQGWDSGLAGLATDFGVTIDDDSAAPQEAEPTQAEPTQAEAAPPAEEPATADDATALDETTSVLDEPETADGAVSVLDETTSVLDEPETADGAVSVLDESSPDASPGDAPFAADPAAADLETPSPDAGPLPVDPGTPAVASATARSKNVRTRQPKVTRVMPPVPALAEPGWQAARLFSVAGVGASEEQEKRATSALLATMYAVRPFARGIVARLGAPAGAVETFAEVHFKLGERTVIPDGAIRVARGSRQWTALLEVKTGTTPLRRDQVEKYLDLARARRYDAVVTLSNEIAPGAGEHPIDVDKRKLRSLPLLHLSWAEVLQEARMVLTHRGVETPMQAWILAEFIRYLEHPRSGASGFDDMGPSWATVRDAAFARTLRPGDRKVPAIADAWLQLVRYLCLHLTAELGVTVTNTLPRKLALDPAARRAAVVSRLAVDGVLEATLRIPGAAGLVTVAADLQVRQIRVSTQVAAPGEGSAQRRVSWLLRQLDKAPGEVSVEVGFAGRSDTTCERLSDVRAKNATLIADRALDITTFKLSRSTPMGARRSGLKGAFVPSVLTALEVFYGTVVQGIKPWPAPAPQLSDETVSEAAALDDEEAVS</sequence>
<dbReference type="PANTHER" id="PTHR32097:SF4">
    <property type="entry name" value="GENERAL STRESS PROTEIN 16U"/>
    <property type="match status" value="1"/>
</dbReference>
<evidence type="ECO:0000313" key="5">
    <source>
        <dbReference type="Proteomes" id="UP001058003"/>
    </source>
</evidence>
<evidence type="ECO:0000313" key="4">
    <source>
        <dbReference type="EMBL" id="UWZ55745.1"/>
    </source>
</evidence>
<dbReference type="PANTHER" id="PTHR32097">
    <property type="entry name" value="CAMP-BINDING PROTEIN 1-RELATED"/>
    <property type="match status" value="1"/>
</dbReference>
<evidence type="ECO:0000259" key="3">
    <source>
        <dbReference type="Pfam" id="PF02342"/>
    </source>
</evidence>
<feature type="domain" description="TerD" evidence="3">
    <location>
        <begin position="5"/>
        <end position="171"/>
    </location>
</feature>
<dbReference type="OrthoDB" id="56224at2"/>
<feature type="compositionally biased region" description="Low complexity" evidence="2">
    <location>
        <begin position="258"/>
        <end position="275"/>
    </location>
</feature>
<dbReference type="InterPro" id="IPR051324">
    <property type="entry name" value="Stress/Tellurium_Resist"/>
</dbReference>
<evidence type="ECO:0000256" key="2">
    <source>
        <dbReference type="SAM" id="MobiDB-lite"/>
    </source>
</evidence>